<dbReference type="SMART" id="SM00336">
    <property type="entry name" value="BBOX"/>
    <property type="match status" value="1"/>
</dbReference>
<evidence type="ECO:0000313" key="8">
    <source>
        <dbReference type="Proteomes" id="UP000472270"/>
    </source>
</evidence>
<dbReference type="PANTHER" id="PTHR25465">
    <property type="entry name" value="B-BOX DOMAIN CONTAINING"/>
    <property type="match status" value="1"/>
</dbReference>
<evidence type="ECO:0000313" key="7">
    <source>
        <dbReference type="Ensembl" id="ENSSRHP00000073291.1"/>
    </source>
</evidence>
<dbReference type="InterPro" id="IPR000315">
    <property type="entry name" value="Znf_B-box"/>
</dbReference>
<keyword evidence="2 4" id="KW-0863">Zinc-finger</keyword>
<dbReference type="Ensembl" id="ENSSRHT00000075290.1">
    <property type="protein sequence ID" value="ENSSRHP00000073291.1"/>
    <property type="gene ID" value="ENSSRHG00000036463.1"/>
</dbReference>
<dbReference type="InterPro" id="IPR051051">
    <property type="entry name" value="E3_ubiq-ligase_TRIM/RNF"/>
</dbReference>
<dbReference type="CDD" id="cd19769">
    <property type="entry name" value="Bbox2_TRIM16-like"/>
    <property type="match status" value="1"/>
</dbReference>
<keyword evidence="3" id="KW-0862">Zinc</keyword>
<dbReference type="Pfam" id="PF00643">
    <property type="entry name" value="zf-B_box"/>
    <property type="match status" value="1"/>
</dbReference>
<dbReference type="PANTHER" id="PTHR25465:SF5">
    <property type="entry name" value="E3 UBIQUITIN_ISG15 LIGASE TRIM25-RELATED"/>
    <property type="match status" value="1"/>
</dbReference>
<dbReference type="Proteomes" id="UP000472270">
    <property type="component" value="Unassembled WGS sequence"/>
</dbReference>
<evidence type="ECO:0000256" key="3">
    <source>
        <dbReference type="ARBA" id="ARBA00022833"/>
    </source>
</evidence>
<dbReference type="PROSITE" id="PS50089">
    <property type="entry name" value="ZF_RING_2"/>
    <property type="match status" value="1"/>
</dbReference>
<keyword evidence="8" id="KW-1185">Reference proteome</keyword>
<protein>
    <submittedName>
        <fullName evidence="7">E3 ubiquitin/ISG15 ligase TRIM25-like</fullName>
    </submittedName>
</protein>
<dbReference type="SUPFAM" id="SSF57850">
    <property type="entry name" value="RING/U-box"/>
    <property type="match status" value="1"/>
</dbReference>
<reference evidence="7" key="2">
    <citation type="submission" date="2025-09" db="UniProtKB">
        <authorList>
            <consortium name="Ensembl"/>
        </authorList>
    </citation>
    <scope>IDENTIFICATION</scope>
</reference>
<reference evidence="7" key="1">
    <citation type="submission" date="2025-08" db="UniProtKB">
        <authorList>
            <consortium name="Ensembl"/>
        </authorList>
    </citation>
    <scope>IDENTIFICATION</scope>
</reference>
<name>A0A673LC28_9TELE</name>
<accession>A0A673LC28</accession>
<organism evidence="7 8">
    <name type="scientific">Sinocyclocheilus rhinocerous</name>
    <dbReference type="NCBI Taxonomy" id="307959"/>
    <lineage>
        <taxon>Eukaryota</taxon>
        <taxon>Metazoa</taxon>
        <taxon>Chordata</taxon>
        <taxon>Craniata</taxon>
        <taxon>Vertebrata</taxon>
        <taxon>Euteleostomi</taxon>
        <taxon>Actinopterygii</taxon>
        <taxon>Neopterygii</taxon>
        <taxon>Teleostei</taxon>
        <taxon>Ostariophysi</taxon>
        <taxon>Cypriniformes</taxon>
        <taxon>Cyprinidae</taxon>
        <taxon>Cyprininae</taxon>
        <taxon>Sinocyclocheilus</taxon>
    </lineage>
</organism>
<evidence type="ECO:0000259" key="5">
    <source>
        <dbReference type="PROSITE" id="PS50089"/>
    </source>
</evidence>
<feature type="domain" description="RING-type" evidence="5">
    <location>
        <begin position="13"/>
        <end position="56"/>
    </location>
</feature>
<dbReference type="GO" id="GO:0008270">
    <property type="term" value="F:zinc ion binding"/>
    <property type="evidence" value="ECO:0007669"/>
    <property type="project" value="UniProtKB-KW"/>
</dbReference>
<dbReference type="InterPro" id="IPR017907">
    <property type="entry name" value="Znf_RING_CS"/>
</dbReference>
<proteinExistence type="predicted"/>
<dbReference type="Pfam" id="PF15227">
    <property type="entry name" value="zf-C3HC4_4"/>
    <property type="match status" value="1"/>
</dbReference>
<evidence type="ECO:0000256" key="4">
    <source>
        <dbReference type="PROSITE-ProRule" id="PRU00024"/>
    </source>
</evidence>
<dbReference type="PROSITE" id="PS00518">
    <property type="entry name" value="ZF_RING_1"/>
    <property type="match status" value="1"/>
</dbReference>
<dbReference type="AlphaFoldDB" id="A0A673LC28"/>
<dbReference type="InterPro" id="IPR001841">
    <property type="entry name" value="Znf_RING"/>
</dbReference>
<dbReference type="Gene3D" id="3.30.160.60">
    <property type="entry name" value="Classic Zinc Finger"/>
    <property type="match status" value="1"/>
</dbReference>
<feature type="domain" description="B box-type" evidence="6">
    <location>
        <begin position="142"/>
        <end position="182"/>
    </location>
</feature>
<evidence type="ECO:0000256" key="2">
    <source>
        <dbReference type="ARBA" id="ARBA00022771"/>
    </source>
</evidence>
<sequence length="239" mass="27192">MAEASVSAEQFSCSVCLDLLKDPVAIPCGHSYCKSCITDHWNQEDEKRVYSCPQCRQTFRPKPTLGKNTMLAEVVEKLKKTELQTVPAGPGDVECDVCIGRKHKAVKSCLVCLNSYCQNHLEQHENLFKGKKHNLMDATGRLQKMICQKHEKLLDIYCRTDKCCICVLCVVDEHKKHKTVSSAVERAEKQVRHCILILSVATISNHISHDLNTKKLQELKEAVEIHKVSSEEKQQRWFS</sequence>
<dbReference type="Gene3D" id="3.30.40.10">
    <property type="entry name" value="Zinc/RING finger domain, C3HC4 (zinc finger)"/>
    <property type="match status" value="1"/>
</dbReference>
<gene>
    <name evidence="7" type="primary">LOC107746933</name>
</gene>
<dbReference type="InterPro" id="IPR013083">
    <property type="entry name" value="Znf_RING/FYVE/PHD"/>
</dbReference>
<dbReference type="PROSITE" id="PS50119">
    <property type="entry name" value="ZF_BBOX"/>
    <property type="match status" value="1"/>
</dbReference>
<dbReference type="Gene3D" id="4.10.830.40">
    <property type="match status" value="1"/>
</dbReference>
<dbReference type="SUPFAM" id="SSF57845">
    <property type="entry name" value="B-box zinc-binding domain"/>
    <property type="match status" value="1"/>
</dbReference>
<dbReference type="SMART" id="SM00184">
    <property type="entry name" value="RING"/>
    <property type="match status" value="1"/>
</dbReference>
<keyword evidence="1" id="KW-0479">Metal-binding</keyword>
<evidence type="ECO:0000259" key="6">
    <source>
        <dbReference type="PROSITE" id="PS50119"/>
    </source>
</evidence>
<evidence type="ECO:0000256" key="1">
    <source>
        <dbReference type="ARBA" id="ARBA00022723"/>
    </source>
</evidence>